<proteinExistence type="predicted"/>
<evidence type="ECO:0000313" key="4">
    <source>
        <dbReference type="Proteomes" id="UP000253065"/>
    </source>
</evidence>
<dbReference type="EMBL" id="QNSA01000005">
    <property type="protein sequence ID" value="RBP74114.1"/>
    <property type="molecule type" value="Genomic_DNA"/>
</dbReference>
<evidence type="ECO:0000313" key="2">
    <source>
        <dbReference type="EMBL" id="RCW34863.1"/>
    </source>
</evidence>
<dbReference type="Proteomes" id="UP000252795">
    <property type="component" value="Unassembled WGS sequence"/>
</dbReference>
<organism evidence="2 3">
    <name type="scientific">Marinobacter nauticus</name>
    <name type="common">Marinobacter hydrocarbonoclasticus</name>
    <name type="synonym">Marinobacter aquaeolei</name>
    <dbReference type="NCBI Taxonomy" id="2743"/>
    <lineage>
        <taxon>Bacteria</taxon>
        <taxon>Pseudomonadati</taxon>
        <taxon>Pseudomonadota</taxon>
        <taxon>Gammaproteobacteria</taxon>
        <taxon>Pseudomonadales</taxon>
        <taxon>Marinobacteraceae</taxon>
        <taxon>Marinobacter</taxon>
    </lineage>
</organism>
<comment type="caution">
    <text evidence="2">The sequence shown here is derived from an EMBL/GenBank/DDBJ whole genome shotgun (WGS) entry which is preliminary data.</text>
</comment>
<gene>
    <name evidence="2" type="ORF">DET51_105239</name>
    <name evidence="1" type="ORF">DET64_105240</name>
</gene>
<dbReference type="EMBL" id="QPJB01000005">
    <property type="protein sequence ID" value="RCW34863.1"/>
    <property type="molecule type" value="Genomic_DNA"/>
</dbReference>
<evidence type="ECO:0000313" key="3">
    <source>
        <dbReference type="Proteomes" id="UP000252795"/>
    </source>
</evidence>
<evidence type="ECO:0000313" key="1">
    <source>
        <dbReference type="EMBL" id="RBP74114.1"/>
    </source>
</evidence>
<keyword evidence="4" id="KW-1185">Reference proteome</keyword>
<reference evidence="2 3" key="1">
    <citation type="submission" date="2018-07" db="EMBL/GenBank/DDBJ databases">
        <title>Freshwater and sediment microbial communities from various areas in North America, analyzing microbe dynamics in response to fracking.</title>
        <authorList>
            <person name="Lamendella R."/>
        </authorList>
    </citation>
    <scope>NUCLEOTIDE SEQUENCE [LARGE SCALE GENOMIC DNA]</scope>
    <source>
        <strain evidence="2 3">114E</strain>
        <strain evidence="1 4">114E_o</strain>
    </source>
</reference>
<dbReference type="Proteomes" id="UP000253065">
    <property type="component" value="Unassembled WGS sequence"/>
</dbReference>
<accession>A0A368V232</accession>
<name>A0A368V232_MARNT</name>
<protein>
    <submittedName>
        <fullName evidence="2">Uncharacterized protein</fullName>
    </submittedName>
</protein>
<sequence length="140" mass="14170">MPLSLKIYNDAALSSVLPKLTALQRTDGATGPVDFVFYLGSTVSGKRFQAASNPGVDNILISVADSNPVGGQGVGAIKLAASSAGLDSAVAGAALDLGSEILSGASNAVEVHVRVEATDLTEGTYTDLSLQTNNLVESYA</sequence>
<dbReference type="AlphaFoldDB" id="A0A368V232"/>